<dbReference type="InterPro" id="IPR036291">
    <property type="entry name" value="NAD(P)-bd_dom_sf"/>
</dbReference>
<name>A0ABS4PR27_9PSEU</name>
<comment type="caution">
    <text evidence="1">The sequence shown here is derived from an EMBL/GenBank/DDBJ whole genome shotgun (WGS) entry which is preliminary data.</text>
</comment>
<dbReference type="Gene3D" id="3.30.360.10">
    <property type="entry name" value="Dihydrodipicolinate Reductase, domain 2"/>
    <property type="match status" value="1"/>
</dbReference>
<evidence type="ECO:0000313" key="1">
    <source>
        <dbReference type="EMBL" id="MBP2181866.1"/>
    </source>
</evidence>
<protein>
    <submittedName>
        <fullName evidence="1">Dehydrogenase</fullName>
    </submittedName>
</protein>
<reference evidence="1 2" key="1">
    <citation type="submission" date="2021-03" db="EMBL/GenBank/DDBJ databases">
        <title>Sequencing the genomes of 1000 actinobacteria strains.</title>
        <authorList>
            <person name="Klenk H.-P."/>
        </authorList>
    </citation>
    <scope>NUCLEOTIDE SEQUENCE [LARGE SCALE GENOMIC DNA]</scope>
    <source>
        <strain evidence="1 2">DSM 45510</strain>
    </source>
</reference>
<organism evidence="1 2">
    <name type="scientific">Amycolatopsis magusensis</name>
    <dbReference type="NCBI Taxonomy" id="882444"/>
    <lineage>
        <taxon>Bacteria</taxon>
        <taxon>Bacillati</taxon>
        <taxon>Actinomycetota</taxon>
        <taxon>Actinomycetes</taxon>
        <taxon>Pseudonocardiales</taxon>
        <taxon>Pseudonocardiaceae</taxon>
        <taxon>Amycolatopsis</taxon>
    </lineage>
</organism>
<sequence>MLQTLVLGLGRAGAALHLPVLSRIGGSGLPGLFAEHPLIAYDPRPVDLRHLPRVRVAASLTEAMGRVDPAKTVAHLCTPPGSRLTVLEELARNGFRQIIVEKPLGAGRRELDRIGVLRRRYGLQLAVVAPWLVAGLTERLAKLVRSGEFGALRSLTVNQHKPRFHRSLTNSGHTNACEVELPHAVPVALRLGGPAELVDAEWTDMACGDRSIPRLGSAQLTLRHEGGVTSRLRSDLTSPIRERSVTLSLDHGIITGHYPLSAEDDHAQLEVVAPDRIEREVFRDDALTTFFLRTYRAFRDGLPVDVEVHERAARLLIEAKERCARRVLVATHAP</sequence>
<gene>
    <name evidence="1" type="ORF">JOM49_003392</name>
</gene>
<dbReference type="RefSeq" id="WP_209665233.1">
    <property type="nucleotide sequence ID" value="NZ_JAGGMS010000001.1"/>
</dbReference>
<proteinExistence type="predicted"/>
<dbReference type="EMBL" id="JAGGMS010000001">
    <property type="protein sequence ID" value="MBP2181866.1"/>
    <property type="molecule type" value="Genomic_DNA"/>
</dbReference>
<evidence type="ECO:0000313" key="2">
    <source>
        <dbReference type="Proteomes" id="UP000741013"/>
    </source>
</evidence>
<dbReference type="Gene3D" id="3.40.50.720">
    <property type="entry name" value="NAD(P)-binding Rossmann-like Domain"/>
    <property type="match status" value="1"/>
</dbReference>
<dbReference type="SUPFAM" id="SSF51735">
    <property type="entry name" value="NAD(P)-binding Rossmann-fold domains"/>
    <property type="match status" value="1"/>
</dbReference>
<keyword evidence="2" id="KW-1185">Reference proteome</keyword>
<dbReference type="Proteomes" id="UP000741013">
    <property type="component" value="Unassembled WGS sequence"/>
</dbReference>
<accession>A0ABS4PR27</accession>